<evidence type="ECO:0000313" key="5">
    <source>
        <dbReference type="Proteomes" id="UP001233999"/>
    </source>
</evidence>
<protein>
    <recommendedName>
        <fullName evidence="3">Fibronectin type-III domain-containing protein</fullName>
    </recommendedName>
</protein>
<keyword evidence="1" id="KW-0677">Repeat</keyword>
<dbReference type="CDD" id="cd00063">
    <property type="entry name" value="FN3"/>
    <property type="match status" value="2"/>
</dbReference>
<dbReference type="FunFam" id="2.60.40.10:FF:000028">
    <property type="entry name" value="Neuronal cell adhesion molecule"/>
    <property type="match status" value="1"/>
</dbReference>
<evidence type="ECO:0000256" key="1">
    <source>
        <dbReference type="ARBA" id="ARBA00022737"/>
    </source>
</evidence>
<feature type="domain" description="Fibronectin type-III" evidence="3">
    <location>
        <begin position="95"/>
        <end position="194"/>
    </location>
</feature>
<dbReference type="Pfam" id="PF00041">
    <property type="entry name" value="fn3"/>
    <property type="match status" value="1"/>
</dbReference>
<reference evidence="4" key="2">
    <citation type="submission" date="2023-05" db="EMBL/GenBank/DDBJ databases">
        <authorList>
            <person name="Fouks B."/>
        </authorList>
    </citation>
    <scope>NUCLEOTIDE SEQUENCE</scope>
    <source>
        <strain evidence="4">Stay&amp;Tobe</strain>
        <tissue evidence="4">Testes</tissue>
    </source>
</reference>
<dbReference type="EMBL" id="JASPKZ010003443">
    <property type="protein sequence ID" value="KAJ9593418.1"/>
    <property type="molecule type" value="Genomic_DNA"/>
</dbReference>
<keyword evidence="5" id="KW-1185">Reference proteome</keyword>
<sequence>TVPGKKTGRMDTVIYSKFASTDTFQLIHSYLPTALAGGPGKLVSLVTGFEYCFSLHLFLNVNFSQTEHWIHASMIPRMNPMSFIISIFMTDNLVPLAAPQISLKALSPTSIRVTWVPLNKEKAQGVVTEYKIQWRREHQSSTPVEHVKGDLTDYTITGLQPGRRYQVRVLAATSKGWPNQSDDFEWKDEETPNYGPQNVPQAPVVHLTVVNSTSIEVTWSNPPEDKYKPNGFKLYYRRMNSEEKFGPIDLASNITQFLLGDLDPDSCNGNADITAPQSI</sequence>
<feature type="domain" description="Fibronectin type-III" evidence="3">
    <location>
        <begin position="199"/>
        <end position="279"/>
    </location>
</feature>
<accession>A0AAD8A6U9</accession>
<dbReference type="SMART" id="SM00060">
    <property type="entry name" value="FN3"/>
    <property type="match status" value="2"/>
</dbReference>
<reference evidence="4" key="1">
    <citation type="journal article" date="2023" name="IScience">
        <title>Live-bearing cockroach genome reveals convergent evolutionary mechanisms linked to viviparity in insects and beyond.</title>
        <authorList>
            <person name="Fouks B."/>
            <person name="Harrison M.C."/>
            <person name="Mikhailova A.A."/>
            <person name="Marchal E."/>
            <person name="English S."/>
            <person name="Carruthers M."/>
            <person name="Jennings E.C."/>
            <person name="Chiamaka E.L."/>
            <person name="Frigard R.A."/>
            <person name="Pippel M."/>
            <person name="Attardo G.M."/>
            <person name="Benoit J.B."/>
            <person name="Bornberg-Bauer E."/>
            <person name="Tobe S.S."/>
        </authorList>
    </citation>
    <scope>NUCLEOTIDE SEQUENCE</scope>
    <source>
        <strain evidence="4">Stay&amp;Tobe</strain>
    </source>
</reference>
<evidence type="ECO:0000256" key="2">
    <source>
        <dbReference type="ARBA" id="ARBA00023157"/>
    </source>
</evidence>
<gene>
    <name evidence="4" type="ORF">L9F63_015044</name>
</gene>
<feature type="non-terminal residue" evidence="4">
    <location>
        <position position="1"/>
    </location>
</feature>
<dbReference type="PROSITE" id="PS50853">
    <property type="entry name" value="FN3"/>
    <property type="match status" value="2"/>
</dbReference>
<name>A0AAD8A6U9_DIPPU</name>
<organism evidence="4 5">
    <name type="scientific">Diploptera punctata</name>
    <name type="common">Pacific beetle cockroach</name>
    <dbReference type="NCBI Taxonomy" id="6984"/>
    <lineage>
        <taxon>Eukaryota</taxon>
        <taxon>Metazoa</taxon>
        <taxon>Ecdysozoa</taxon>
        <taxon>Arthropoda</taxon>
        <taxon>Hexapoda</taxon>
        <taxon>Insecta</taxon>
        <taxon>Pterygota</taxon>
        <taxon>Neoptera</taxon>
        <taxon>Polyneoptera</taxon>
        <taxon>Dictyoptera</taxon>
        <taxon>Blattodea</taxon>
        <taxon>Blaberoidea</taxon>
        <taxon>Blaberidae</taxon>
        <taxon>Diplopterinae</taxon>
        <taxon>Diploptera</taxon>
    </lineage>
</organism>
<dbReference type="PANTHER" id="PTHR44170">
    <property type="entry name" value="PROTEIN SIDEKICK"/>
    <property type="match status" value="1"/>
</dbReference>
<dbReference type="Proteomes" id="UP001233999">
    <property type="component" value="Unassembled WGS sequence"/>
</dbReference>
<dbReference type="InterPro" id="IPR003961">
    <property type="entry name" value="FN3_dom"/>
</dbReference>
<proteinExistence type="predicted"/>
<evidence type="ECO:0000313" key="4">
    <source>
        <dbReference type="EMBL" id="KAJ9593418.1"/>
    </source>
</evidence>
<dbReference type="GO" id="GO:0098609">
    <property type="term" value="P:cell-cell adhesion"/>
    <property type="evidence" value="ECO:0007669"/>
    <property type="project" value="TreeGrafter"/>
</dbReference>
<dbReference type="SUPFAM" id="SSF49265">
    <property type="entry name" value="Fibronectin type III"/>
    <property type="match status" value="2"/>
</dbReference>
<keyword evidence="2" id="KW-1015">Disulfide bond</keyword>
<dbReference type="AlphaFoldDB" id="A0AAD8A6U9"/>
<dbReference type="PANTHER" id="PTHR44170:SF54">
    <property type="entry name" value="FI24025P1"/>
    <property type="match status" value="1"/>
</dbReference>
<dbReference type="Gene3D" id="2.60.40.10">
    <property type="entry name" value="Immunoglobulins"/>
    <property type="match status" value="2"/>
</dbReference>
<dbReference type="InterPro" id="IPR013783">
    <property type="entry name" value="Ig-like_fold"/>
</dbReference>
<comment type="caution">
    <text evidence="4">The sequence shown here is derived from an EMBL/GenBank/DDBJ whole genome shotgun (WGS) entry which is preliminary data.</text>
</comment>
<feature type="non-terminal residue" evidence="4">
    <location>
        <position position="279"/>
    </location>
</feature>
<dbReference type="InterPro" id="IPR036116">
    <property type="entry name" value="FN3_sf"/>
</dbReference>
<evidence type="ECO:0000259" key="3">
    <source>
        <dbReference type="PROSITE" id="PS50853"/>
    </source>
</evidence>